<dbReference type="AlphaFoldDB" id="A0A2D1QLL2"/>
<reference evidence="2" key="1">
    <citation type="journal article" date="2018" name="BMC Genomics">
        <title>The complete and fully assembled genome sequence of Aeromonas salmonicida subsp. pectinolytica and its comparative analysis with other Aeromonas species: investigation of the mobilome in environmental and pathogenic strains.</title>
        <authorList>
            <person name="Pfeiffer F."/>
            <person name="Zamora-Lagos M.A."/>
            <person name="Blettinger M."/>
            <person name="Yeroslaviz A."/>
            <person name="Dahl A."/>
            <person name="Gruber S."/>
            <person name="Habermann B.H."/>
        </authorList>
    </citation>
    <scope>NUCLEOTIDE SEQUENCE [LARGE SCALE GENOMIC DNA]</scope>
    <source>
        <strain evidence="2">34mel</strain>
    </source>
</reference>
<organism evidence="1 2">
    <name type="scientific">Aeromonas salmonicida subsp. pectinolytica 34mel</name>
    <dbReference type="NCBI Taxonomy" id="1324960"/>
    <lineage>
        <taxon>Bacteria</taxon>
        <taxon>Pseudomonadati</taxon>
        <taxon>Pseudomonadota</taxon>
        <taxon>Gammaproteobacteria</taxon>
        <taxon>Aeromonadales</taxon>
        <taxon>Aeromonadaceae</taxon>
        <taxon>Aeromonas</taxon>
    </lineage>
</organism>
<gene>
    <name evidence="1" type="ORF">Asalp_42190</name>
</gene>
<evidence type="ECO:0000313" key="2">
    <source>
        <dbReference type="Proteomes" id="UP000222916"/>
    </source>
</evidence>
<accession>A0A2D1QLL2</accession>
<protein>
    <submittedName>
        <fullName evidence="1">Uncharacterized protein</fullName>
    </submittedName>
</protein>
<name>A0A2D1QLL2_AERSA</name>
<sequence length="44" mass="4803">MGGEFHLRVPTIASGQSTLYSRRTKNPALFSDSICWSRVSGSDS</sequence>
<evidence type="ECO:0000313" key="1">
    <source>
        <dbReference type="EMBL" id="ATP11289.1"/>
    </source>
</evidence>
<dbReference type="Proteomes" id="UP000222916">
    <property type="component" value="Chromosome"/>
</dbReference>
<dbReference type="EMBL" id="CP022426">
    <property type="protein sequence ID" value="ATP11289.1"/>
    <property type="molecule type" value="Genomic_DNA"/>
</dbReference>
<proteinExistence type="predicted"/>